<dbReference type="GO" id="GO:0003824">
    <property type="term" value="F:catalytic activity"/>
    <property type="evidence" value="ECO:0007669"/>
    <property type="project" value="UniProtKB-ARBA"/>
</dbReference>
<sequence length="974" mass="108678">MKSRGDEIAVVHARAAVDAATAAGHARLLSLVLPLVGALMLALGWVLSDGPGPHTFDLSFVVGCGLLLLLVAGLFRARLVTYGFASVSGVALTSALMVERILVMFMQGHFDPQQQTLFVPVFAGLPLLYVMTFVLLPPQWAERVAVSLWLLISMLITTLTMPHWHQPEQHAPIVMLLSFVWLGHSTYLVLFSAAWRRQQMLVDRHARLASAERGLLEHVRQSEARFRSLFDLAAVGINVTDAAGRYLMVNERMADMVGYSRDELVGMNFRDLSPPEDGAITARLMDSLADGTAERFRQEKAYLRKDGSRVDVEVFTRELDGGEGQERRFICVALDVSERKRADALAAEHRQIRDFHFENTPLAVVEWDMEMRVRRWSKRAEQVFGWTEAEALGRTGEELRMFPVEEREPRRLRISRLFNGEVDRSTIKIAMLRRGGRSLWAEVHNAVVRRPDGSVQALVSMALDITESEEMLRMLNESEARFRSIFNQAAVGIALLDADGRWLNVNQKLCEITGYSLDELMQVNFQSITHPDDIERDLHMSAAVMDRTIDHYSMEKRYIRKDGSLVWVLLFVRRLDATDDLPARFVSVVEDIDERKAAESRVRALTASLESRVAERTAQLRDIIRAGQRRNEELTLITDMGRLLAAATDMSEATTVVTRYLPRIFPLADGALYLADPAHERFDRKANWGEAKPGALTFERGECWAIRRGETHHVEGEPDALHCAHVHCDSRTHPHLCVPIQSLGAPLGLIELAWGRTSEGWAPEIPLIKTVAEKIGLAFGNLRLREELSRQALLDPLTGLNNRRWLEAALRMRVARHSRSGEGFAVLMIDVDHFKSVNDVYGHEAGDRALQEIGAALLRCVREGEAAARFGGEEFTVVLDTSGKIDAQGAAERMRLAVTAIRVRLKDRDLPPLTVSIGVAMYPGDGDDAQLVVERADEALYEAKRNGRNQVRMAGGDAAAVSGHGAGPTAPVTH</sequence>
<dbReference type="SMART" id="SM00091">
    <property type="entry name" value="PAS"/>
    <property type="match status" value="3"/>
</dbReference>
<dbReference type="GO" id="GO:0006355">
    <property type="term" value="P:regulation of DNA-templated transcription"/>
    <property type="evidence" value="ECO:0007669"/>
    <property type="project" value="InterPro"/>
</dbReference>
<feature type="transmembrane region" description="Helical" evidence="3">
    <location>
        <begin position="117"/>
        <end position="136"/>
    </location>
</feature>
<dbReference type="InterPro" id="IPR000700">
    <property type="entry name" value="PAS-assoc_C"/>
</dbReference>
<dbReference type="Gene3D" id="3.30.450.20">
    <property type="entry name" value="PAS domain"/>
    <property type="match status" value="3"/>
</dbReference>
<evidence type="ECO:0000259" key="4">
    <source>
        <dbReference type="PROSITE" id="PS50112"/>
    </source>
</evidence>
<evidence type="ECO:0000256" key="2">
    <source>
        <dbReference type="SAM" id="MobiDB-lite"/>
    </source>
</evidence>
<dbReference type="SUPFAM" id="SSF55785">
    <property type="entry name" value="PYP-like sensor domain (PAS domain)"/>
    <property type="match status" value="3"/>
</dbReference>
<keyword evidence="3" id="KW-0812">Transmembrane</keyword>
<keyword evidence="3" id="KW-0472">Membrane</keyword>
<reference evidence="7 8" key="1">
    <citation type="submission" date="2019-03" db="EMBL/GenBank/DDBJ databases">
        <title>Genomic Encyclopedia of Type Strains, Phase IV (KMG-IV): sequencing the most valuable type-strain genomes for metagenomic binning, comparative biology and taxonomic classification.</title>
        <authorList>
            <person name="Goeker M."/>
        </authorList>
    </citation>
    <scope>NUCLEOTIDE SEQUENCE [LARGE SCALE GENOMIC DNA]</scope>
    <source>
        <strain evidence="7 8">DSM 26377</strain>
    </source>
</reference>
<feature type="transmembrane region" description="Helical" evidence="3">
    <location>
        <begin position="82"/>
        <end position="105"/>
    </location>
</feature>
<feature type="region of interest" description="Disordered" evidence="2">
    <location>
        <begin position="955"/>
        <end position="974"/>
    </location>
</feature>
<dbReference type="NCBIfam" id="TIGR00229">
    <property type="entry name" value="sensory_box"/>
    <property type="match status" value="3"/>
</dbReference>
<dbReference type="InterPro" id="IPR029787">
    <property type="entry name" value="Nucleotide_cyclase"/>
</dbReference>
<dbReference type="FunFam" id="3.30.70.270:FF:000001">
    <property type="entry name" value="Diguanylate cyclase domain protein"/>
    <property type="match status" value="1"/>
</dbReference>
<dbReference type="SUPFAM" id="SSF55781">
    <property type="entry name" value="GAF domain-like"/>
    <property type="match status" value="1"/>
</dbReference>
<dbReference type="Pfam" id="PF00990">
    <property type="entry name" value="GGDEF"/>
    <property type="match status" value="1"/>
</dbReference>
<dbReference type="OrthoDB" id="5623169at2"/>
<dbReference type="InterPro" id="IPR043128">
    <property type="entry name" value="Rev_trsase/Diguanyl_cyclase"/>
</dbReference>
<evidence type="ECO:0000256" key="1">
    <source>
        <dbReference type="ARBA" id="ARBA00001946"/>
    </source>
</evidence>
<keyword evidence="8" id="KW-1185">Reference proteome</keyword>
<feature type="domain" description="PAC" evidence="5">
    <location>
        <begin position="296"/>
        <end position="348"/>
    </location>
</feature>
<evidence type="ECO:0000259" key="5">
    <source>
        <dbReference type="PROSITE" id="PS50113"/>
    </source>
</evidence>
<dbReference type="PANTHER" id="PTHR44757">
    <property type="entry name" value="DIGUANYLATE CYCLASE DGCP"/>
    <property type="match status" value="1"/>
</dbReference>
<dbReference type="Gene3D" id="3.30.450.40">
    <property type="match status" value="1"/>
</dbReference>
<dbReference type="InterPro" id="IPR000014">
    <property type="entry name" value="PAS"/>
</dbReference>
<feature type="domain" description="PAS" evidence="4">
    <location>
        <begin position="222"/>
        <end position="292"/>
    </location>
</feature>
<feature type="domain" description="PAS" evidence="4">
    <location>
        <begin position="478"/>
        <end position="552"/>
    </location>
</feature>
<feature type="transmembrane region" description="Helical" evidence="3">
    <location>
        <begin position="148"/>
        <end position="165"/>
    </location>
</feature>
<accession>A0A4S3K440</accession>
<comment type="caution">
    <text evidence="7">The sequence shown here is derived from an EMBL/GenBank/DDBJ whole genome shotgun (WGS) entry which is preliminary data.</text>
</comment>
<dbReference type="Pfam" id="PF00989">
    <property type="entry name" value="PAS"/>
    <property type="match status" value="1"/>
</dbReference>
<protein>
    <submittedName>
        <fullName evidence="7">PAS domain S-box-containing protein/diguanylate cyclase (GGDEF)-like protein</fullName>
    </submittedName>
</protein>
<feature type="domain" description="PAS" evidence="4">
    <location>
        <begin position="357"/>
        <end position="421"/>
    </location>
</feature>
<feature type="transmembrane region" description="Helical" evidence="3">
    <location>
        <begin position="58"/>
        <end position="75"/>
    </location>
</feature>
<dbReference type="InterPro" id="IPR013655">
    <property type="entry name" value="PAS_fold_3"/>
</dbReference>
<dbReference type="InterPro" id="IPR000160">
    <property type="entry name" value="GGDEF_dom"/>
</dbReference>
<dbReference type="PROSITE" id="PS50887">
    <property type="entry name" value="GGDEF"/>
    <property type="match status" value="1"/>
</dbReference>
<dbReference type="SMART" id="SM00086">
    <property type="entry name" value="PAC"/>
    <property type="match status" value="3"/>
</dbReference>
<proteinExistence type="predicted"/>
<organism evidence="7 8">
    <name type="scientific">Panacagrimonas perspica</name>
    <dbReference type="NCBI Taxonomy" id="381431"/>
    <lineage>
        <taxon>Bacteria</taxon>
        <taxon>Pseudomonadati</taxon>
        <taxon>Pseudomonadota</taxon>
        <taxon>Gammaproteobacteria</taxon>
        <taxon>Nevskiales</taxon>
        <taxon>Nevskiaceae</taxon>
        <taxon>Panacagrimonas</taxon>
    </lineage>
</organism>
<keyword evidence="3" id="KW-1133">Transmembrane helix</keyword>
<dbReference type="AlphaFoldDB" id="A0A4S3K440"/>
<dbReference type="CDD" id="cd01949">
    <property type="entry name" value="GGDEF"/>
    <property type="match status" value="1"/>
</dbReference>
<dbReference type="InterPro" id="IPR035965">
    <property type="entry name" value="PAS-like_dom_sf"/>
</dbReference>
<feature type="domain" description="PAC" evidence="5">
    <location>
        <begin position="425"/>
        <end position="477"/>
    </location>
</feature>
<dbReference type="RefSeq" id="WP_133883394.1">
    <property type="nucleotide sequence ID" value="NZ_MWIN01000013.1"/>
</dbReference>
<dbReference type="Pfam" id="PF08448">
    <property type="entry name" value="PAS_4"/>
    <property type="match status" value="1"/>
</dbReference>
<dbReference type="SUPFAM" id="SSF55073">
    <property type="entry name" value="Nucleotide cyclase"/>
    <property type="match status" value="1"/>
</dbReference>
<dbReference type="EMBL" id="SOBT01000011">
    <property type="protein sequence ID" value="TDU25807.1"/>
    <property type="molecule type" value="Genomic_DNA"/>
</dbReference>
<dbReference type="InterPro" id="IPR052155">
    <property type="entry name" value="Biofilm_reg_signaling"/>
</dbReference>
<dbReference type="PROSITE" id="PS50112">
    <property type="entry name" value="PAS"/>
    <property type="match status" value="3"/>
</dbReference>
<dbReference type="NCBIfam" id="TIGR00254">
    <property type="entry name" value="GGDEF"/>
    <property type="match status" value="1"/>
</dbReference>
<dbReference type="InterPro" id="IPR013656">
    <property type="entry name" value="PAS_4"/>
</dbReference>
<dbReference type="SMART" id="SM00267">
    <property type="entry name" value="GGDEF"/>
    <property type="match status" value="1"/>
</dbReference>
<dbReference type="InterPro" id="IPR013767">
    <property type="entry name" value="PAS_fold"/>
</dbReference>
<feature type="transmembrane region" description="Helical" evidence="3">
    <location>
        <begin position="171"/>
        <end position="195"/>
    </location>
</feature>
<evidence type="ECO:0000256" key="3">
    <source>
        <dbReference type="SAM" id="Phobius"/>
    </source>
</evidence>
<dbReference type="Proteomes" id="UP000295341">
    <property type="component" value="Unassembled WGS sequence"/>
</dbReference>
<comment type="cofactor">
    <cofactor evidence="1">
        <name>Mg(2+)</name>
        <dbReference type="ChEBI" id="CHEBI:18420"/>
    </cofactor>
</comment>
<dbReference type="Pfam" id="PF08447">
    <property type="entry name" value="PAS_3"/>
    <property type="match status" value="1"/>
</dbReference>
<dbReference type="PROSITE" id="PS50113">
    <property type="entry name" value="PAC"/>
    <property type="match status" value="3"/>
</dbReference>
<feature type="transmembrane region" description="Helical" evidence="3">
    <location>
        <begin position="28"/>
        <end position="46"/>
    </location>
</feature>
<evidence type="ECO:0000313" key="8">
    <source>
        <dbReference type="Proteomes" id="UP000295341"/>
    </source>
</evidence>
<name>A0A4S3K440_9GAMM</name>
<feature type="domain" description="GGDEF" evidence="6">
    <location>
        <begin position="822"/>
        <end position="956"/>
    </location>
</feature>
<dbReference type="PANTHER" id="PTHR44757:SF2">
    <property type="entry name" value="BIOFILM ARCHITECTURE MAINTENANCE PROTEIN MBAA"/>
    <property type="match status" value="1"/>
</dbReference>
<gene>
    <name evidence="7" type="ORF">DFR24_4252</name>
</gene>
<feature type="domain" description="PAC" evidence="5">
    <location>
        <begin position="552"/>
        <end position="604"/>
    </location>
</feature>
<dbReference type="Gene3D" id="3.30.70.270">
    <property type="match status" value="1"/>
</dbReference>
<evidence type="ECO:0000313" key="7">
    <source>
        <dbReference type="EMBL" id="TDU25807.1"/>
    </source>
</evidence>
<dbReference type="CDD" id="cd00130">
    <property type="entry name" value="PAS"/>
    <property type="match status" value="3"/>
</dbReference>
<dbReference type="InterPro" id="IPR029016">
    <property type="entry name" value="GAF-like_dom_sf"/>
</dbReference>
<evidence type="ECO:0000259" key="6">
    <source>
        <dbReference type="PROSITE" id="PS50887"/>
    </source>
</evidence>
<dbReference type="InterPro" id="IPR001610">
    <property type="entry name" value="PAC"/>
</dbReference>